<reference evidence="3" key="1">
    <citation type="journal article" date="2020" name="mSystems">
        <title>Genome- and Community-Level Interaction Insights into Carbon Utilization and Element Cycling Functions of Hydrothermarchaeota in Hydrothermal Sediment.</title>
        <authorList>
            <person name="Zhou Z."/>
            <person name="Liu Y."/>
            <person name="Xu W."/>
            <person name="Pan J."/>
            <person name="Luo Z.H."/>
            <person name="Li M."/>
        </authorList>
    </citation>
    <scope>NUCLEOTIDE SEQUENCE [LARGE SCALE GENOMIC DNA]</scope>
    <source>
        <strain evidence="3">HyVt-533</strain>
    </source>
</reference>
<dbReference type="InterPro" id="IPR003607">
    <property type="entry name" value="HD/PDEase_dom"/>
</dbReference>
<dbReference type="PROSITE" id="PS51831">
    <property type="entry name" value="HD"/>
    <property type="match status" value="1"/>
</dbReference>
<sequence length="438" mass="50207">MVRETCINLNNFFLSVSDAIDLSSTAISLHQMRTTYIAWQLAKEALLPPETCKRIYMAALFHDIGALDPREKVQLHRFESANVEIHAIVGAALFSSIWLLAPAAPLVRYHHTPWRAWRRRGINLHEDNVLESQFLNLADFVERCIRRDVYILLQVTNIRQKVRRLSGEDFHPEVVDLFENIARQEAFWLDITNPRIYSLLLNRGPLERVEIDIDSIARLTQFFRKIIDFRSRFTATHSVGVASTAVMLSKFLRFNEKEITLVEIAGNLHDLGKLAIPAEILEKPGKLTREEVAIIKQHPYYTFTILDSIGGFEQIAEWAACHHEKLDGSGYPFHLSAGDLSLGARILAVADIFTALVEDRPYRAGLKEKEVWRIMKDMAQRNLIDRIIVEVLFDNFAQILGFVRDKQQRVKEQFEEIQKVGLMGEESPDGIFACVNSL</sequence>
<dbReference type="InterPro" id="IPR006674">
    <property type="entry name" value="HD_domain"/>
</dbReference>
<accession>A0A7V5U263</accession>
<name>A0A7V5U263_9BACT</name>
<evidence type="ECO:0000259" key="1">
    <source>
        <dbReference type="PROSITE" id="PS51831"/>
    </source>
</evidence>
<dbReference type="EMBL" id="DROK01000095">
    <property type="protein sequence ID" value="HHI96857.1"/>
    <property type="molecule type" value="Genomic_DNA"/>
</dbReference>
<dbReference type="InterPro" id="IPR037522">
    <property type="entry name" value="HD_GYP_dom"/>
</dbReference>
<proteinExistence type="predicted"/>
<dbReference type="Pfam" id="PF01966">
    <property type="entry name" value="HD"/>
    <property type="match status" value="1"/>
</dbReference>
<organism evidence="3">
    <name type="scientific">Thermodesulfatator atlanticus</name>
    <dbReference type="NCBI Taxonomy" id="501497"/>
    <lineage>
        <taxon>Bacteria</taxon>
        <taxon>Pseudomonadati</taxon>
        <taxon>Thermodesulfobacteriota</taxon>
        <taxon>Thermodesulfobacteria</taxon>
        <taxon>Thermodesulfobacteriales</taxon>
        <taxon>Thermodesulfatatoraceae</taxon>
        <taxon>Thermodesulfatator</taxon>
    </lineage>
</organism>
<dbReference type="PANTHER" id="PTHR43155:SF1">
    <property type="entry name" value="3'3'-CGAMP-SPECIFIC PHOSPHODIESTERASE 1"/>
    <property type="match status" value="1"/>
</dbReference>
<dbReference type="SMART" id="SM00471">
    <property type="entry name" value="HDc"/>
    <property type="match status" value="2"/>
</dbReference>
<gene>
    <name evidence="3" type="ORF">ENJ96_03300</name>
</gene>
<comment type="caution">
    <text evidence="3">The sequence shown here is derived from an EMBL/GenBank/DDBJ whole genome shotgun (WGS) entry which is preliminary data.</text>
</comment>
<dbReference type="PROSITE" id="PS51832">
    <property type="entry name" value="HD_GYP"/>
    <property type="match status" value="1"/>
</dbReference>
<protein>
    <submittedName>
        <fullName evidence="3">HD domain-containing protein</fullName>
    </submittedName>
</protein>
<feature type="domain" description="HD-GYP" evidence="2">
    <location>
        <begin position="212"/>
        <end position="408"/>
    </location>
</feature>
<dbReference type="Proteomes" id="UP000886101">
    <property type="component" value="Unassembled WGS sequence"/>
</dbReference>
<evidence type="ECO:0000313" key="3">
    <source>
        <dbReference type="EMBL" id="HHI96857.1"/>
    </source>
</evidence>
<dbReference type="Gene3D" id="1.10.3210.10">
    <property type="entry name" value="Hypothetical protein af1432"/>
    <property type="match status" value="2"/>
</dbReference>
<evidence type="ECO:0000259" key="2">
    <source>
        <dbReference type="PROSITE" id="PS51832"/>
    </source>
</evidence>
<dbReference type="Pfam" id="PF13487">
    <property type="entry name" value="HD_5"/>
    <property type="match status" value="1"/>
</dbReference>
<feature type="domain" description="HD" evidence="1">
    <location>
        <begin position="234"/>
        <end position="356"/>
    </location>
</feature>
<dbReference type="SUPFAM" id="SSF109604">
    <property type="entry name" value="HD-domain/PDEase-like"/>
    <property type="match status" value="2"/>
</dbReference>
<dbReference type="CDD" id="cd00077">
    <property type="entry name" value="HDc"/>
    <property type="match status" value="2"/>
</dbReference>
<dbReference type="AlphaFoldDB" id="A0A7V5U263"/>
<dbReference type="PANTHER" id="PTHR43155">
    <property type="entry name" value="CYCLIC DI-GMP PHOSPHODIESTERASE PA4108-RELATED"/>
    <property type="match status" value="1"/>
</dbReference>